<feature type="non-terminal residue" evidence="2">
    <location>
        <position position="57"/>
    </location>
</feature>
<reference evidence="3" key="1">
    <citation type="submission" date="2016-06" db="EMBL/GenBank/DDBJ databases">
        <title>Parallel loss of symbiosis genes in relatives of nitrogen-fixing non-legume Parasponia.</title>
        <authorList>
            <person name="Van Velzen R."/>
            <person name="Holmer R."/>
            <person name="Bu F."/>
            <person name="Rutten L."/>
            <person name="Van Zeijl A."/>
            <person name="Liu W."/>
            <person name="Santuari L."/>
            <person name="Cao Q."/>
            <person name="Sharma T."/>
            <person name="Shen D."/>
            <person name="Roswanjaya Y."/>
            <person name="Wardhani T."/>
            <person name="Kalhor M.S."/>
            <person name="Jansen J."/>
            <person name="Van den Hoogen J."/>
            <person name="Gungor B."/>
            <person name="Hartog M."/>
            <person name="Hontelez J."/>
            <person name="Verver J."/>
            <person name="Yang W.-C."/>
            <person name="Schijlen E."/>
            <person name="Repin R."/>
            <person name="Schilthuizen M."/>
            <person name="Schranz E."/>
            <person name="Heidstra R."/>
            <person name="Miyata K."/>
            <person name="Fedorova E."/>
            <person name="Kohlen W."/>
            <person name="Bisseling T."/>
            <person name="Smit S."/>
            <person name="Geurts R."/>
        </authorList>
    </citation>
    <scope>NUCLEOTIDE SEQUENCE [LARGE SCALE GENOMIC DNA]</scope>
    <source>
        <strain evidence="3">cv. RG33-2</strain>
    </source>
</reference>
<proteinExistence type="predicted"/>
<evidence type="ECO:0000256" key="1">
    <source>
        <dbReference type="SAM" id="MobiDB-lite"/>
    </source>
</evidence>
<feature type="region of interest" description="Disordered" evidence="1">
    <location>
        <begin position="1"/>
        <end position="22"/>
    </location>
</feature>
<evidence type="ECO:0000313" key="3">
    <source>
        <dbReference type="Proteomes" id="UP000237000"/>
    </source>
</evidence>
<dbReference type="EMBL" id="JXTC01000209">
    <property type="protein sequence ID" value="PON81751.1"/>
    <property type="molecule type" value="Genomic_DNA"/>
</dbReference>
<protein>
    <submittedName>
        <fullName evidence="2">Uncharacterized protein</fullName>
    </submittedName>
</protein>
<dbReference type="AlphaFoldDB" id="A0A2P5E882"/>
<gene>
    <name evidence="2" type="ORF">TorRG33x02_224670</name>
</gene>
<feature type="compositionally biased region" description="Basic and acidic residues" evidence="1">
    <location>
        <begin position="1"/>
        <end position="10"/>
    </location>
</feature>
<organism evidence="2 3">
    <name type="scientific">Trema orientale</name>
    <name type="common">Charcoal tree</name>
    <name type="synonym">Celtis orientalis</name>
    <dbReference type="NCBI Taxonomy" id="63057"/>
    <lineage>
        <taxon>Eukaryota</taxon>
        <taxon>Viridiplantae</taxon>
        <taxon>Streptophyta</taxon>
        <taxon>Embryophyta</taxon>
        <taxon>Tracheophyta</taxon>
        <taxon>Spermatophyta</taxon>
        <taxon>Magnoliopsida</taxon>
        <taxon>eudicotyledons</taxon>
        <taxon>Gunneridae</taxon>
        <taxon>Pentapetalae</taxon>
        <taxon>rosids</taxon>
        <taxon>fabids</taxon>
        <taxon>Rosales</taxon>
        <taxon>Cannabaceae</taxon>
        <taxon>Trema</taxon>
    </lineage>
</organism>
<feature type="compositionally biased region" description="Polar residues" evidence="1">
    <location>
        <begin position="11"/>
        <end position="22"/>
    </location>
</feature>
<dbReference type="Proteomes" id="UP000237000">
    <property type="component" value="Unassembled WGS sequence"/>
</dbReference>
<keyword evidence="3" id="KW-1185">Reference proteome</keyword>
<comment type="caution">
    <text evidence="2">The sequence shown here is derived from an EMBL/GenBank/DDBJ whole genome shotgun (WGS) entry which is preliminary data.</text>
</comment>
<sequence>MEVFMEKQTSRENQTTSVAHSNGRSPYWGPFSESIRIEYLMPPLPYSYGLPTAYFLT</sequence>
<dbReference type="InParanoid" id="A0A2P5E882"/>
<accession>A0A2P5E882</accession>
<evidence type="ECO:0000313" key="2">
    <source>
        <dbReference type="EMBL" id="PON81751.1"/>
    </source>
</evidence>
<name>A0A2P5E882_TREOI</name>